<dbReference type="EMBL" id="OZ035831">
    <property type="protein sequence ID" value="CAL1614780.1"/>
    <property type="molecule type" value="Genomic_DNA"/>
</dbReference>
<dbReference type="AlphaFoldDB" id="A0AAV2MNH8"/>
<evidence type="ECO:0000313" key="2">
    <source>
        <dbReference type="EMBL" id="CAL1614780.1"/>
    </source>
</evidence>
<protein>
    <submittedName>
        <fullName evidence="2">Uncharacterized protein</fullName>
    </submittedName>
</protein>
<gene>
    <name evidence="2" type="ORF">KC01_LOCUS40814</name>
</gene>
<proteinExistence type="predicted"/>
<dbReference type="Proteomes" id="UP001497482">
    <property type="component" value="Chromosome 9"/>
</dbReference>
<organism evidence="2 3">
    <name type="scientific">Knipowitschia caucasica</name>
    <name type="common">Caucasian dwarf goby</name>
    <name type="synonym">Pomatoschistus caucasicus</name>
    <dbReference type="NCBI Taxonomy" id="637954"/>
    <lineage>
        <taxon>Eukaryota</taxon>
        <taxon>Metazoa</taxon>
        <taxon>Chordata</taxon>
        <taxon>Craniata</taxon>
        <taxon>Vertebrata</taxon>
        <taxon>Euteleostomi</taxon>
        <taxon>Actinopterygii</taxon>
        <taxon>Neopterygii</taxon>
        <taxon>Teleostei</taxon>
        <taxon>Neoteleostei</taxon>
        <taxon>Acanthomorphata</taxon>
        <taxon>Gobiaria</taxon>
        <taxon>Gobiiformes</taxon>
        <taxon>Gobioidei</taxon>
        <taxon>Gobiidae</taxon>
        <taxon>Gobiinae</taxon>
        <taxon>Knipowitschia</taxon>
    </lineage>
</organism>
<name>A0AAV2MNH8_KNICA</name>
<evidence type="ECO:0000313" key="3">
    <source>
        <dbReference type="Proteomes" id="UP001497482"/>
    </source>
</evidence>
<feature type="region of interest" description="Disordered" evidence="1">
    <location>
        <begin position="48"/>
        <end position="153"/>
    </location>
</feature>
<sequence length="153" mass="16760">MTSARTYRAESAVWRSFRVCVLRERNSPGATSADDVVWICRRGAALRGPQLTAPPTPPHAPGLSHCVRPLEVSDTGQEAADLTDNARADPRPSSPPRYQRAGLARSQPHLGRGKGPRHAQEVVSSDVQPRPPPWQQQDQVCDDRGAGCRTRRP</sequence>
<accession>A0AAV2MNH8</accession>
<keyword evidence="3" id="KW-1185">Reference proteome</keyword>
<reference evidence="2 3" key="1">
    <citation type="submission" date="2024-04" db="EMBL/GenBank/DDBJ databases">
        <authorList>
            <person name="Waldvogel A.-M."/>
            <person name="Schoenle A."/>
        </authorList>
    </citation>
    <scope>NUCLEOTIDE SEQUENCE [LARGE SCALE GENOMIC DNA]</scope>
</reference>
<evidence type="ECO:0000256" key="1">
    <source>
        <dbReference type="SAM" id="MobiDB-lite"/>
    </source>
</evidence>